<name>A0AAV7SF67_PLEWA</name>
<evidence type="ECO:0000313" key="2">
    <source>
        <dbReference type="Proteomes" id="UP001066276"/>
    </source>
</evidence>
<comment type="caution">
    <text evidence="1">The sequence shown here is derived from an EMBL/GenBank/DDBJ whole genome shotgun (WGS) entry which is preliminary data.</text>
</comment>
<accession>A0AAV7SF67</accession>
<sequence>MLPTTPLNLPGSVFPAKCLGAMRTPVINHVTRNQEVPGTYECRTINREDGHAKFSVSVIEIDNGLKNNHVYKQSRRTRKYWV</sequence>
<organism evidence="1 2">
    <name type="scientific">Pleurodeles waltl</name>
    <name type="common">Iberian ribbed newt</name>
    <dbReference type="NCBI Taxonomy" id="8319"/>
    <lineage>
        <taxon>Eukaryota</taxon>
        <taxon>Metazoa</taxon>
        <taxon>Chordata</taxon>
        <taxon>Craniata</taxon>
        <taxon>Vertebrata</taxon>
        <taxon>Euteleostomi</taxon>
        <taxon>Amphibia</taxon>
        <taxon>Batrachia</taxon>
        <taxon>Caudata</taxon>
        <taxon>Salamandroidea</taxon>
        <taxon>Salamandridae</taxon>
        <taxon>Pleurodelinae</taxon>
        <taxon>Pleurodeles</taxon>
    </lineage>
</organism>
<proteinExistence type="predicted"/>
<reference evidence="1" key="1">
    <citation type="journal article" date="2022" name="bioRxiv">
        <title>Sequencing and chromosome-scale assembly of the giantPleurodeles waltlgenome.</title>
        <authorList>
            <person name="Brown T."/>
            <person name="Elewa A."/>
            <person name="Iarovenko S."/>
            <person name="Subramanian E."/>
            <person name="Araus A.J."/>
            <person name="Petzold A."/>
            <person name="Susuki M."/>
            <person name="Suzuki K.-i.T."/>
            <person name="Hayashi T."/>
            <person name="Toyoda A."/>
            <person name="Oliveira C."/>
            <person name="Osipova E."/>
            <person name="Leigh N.D."/>
            <person name="Simon A."/>
            <person name="Yun M.H."/>
        </authorList>
    </citation>
    <scope>NUCLEOTIDE SEQUENCE</scope>
    <source>
        <strain evidence="1">20211129_DDA</strain>
        <tissue evidence="1">Liver</tissue>
    </source>
</reference>
<dbReference type="Proteomes" id="UP001066276">
    <property type="component" value="Chromosome 4_2"/>
</dbReference>
<protein>
    <submittedName>
        <fullName evidence="1">Uncharacterized protein</fullName>
    </submittedName>
</protein>
<dbReference type="AlphaFoldDB" id="A0AAV7SF67"/>
<gene>
    <name evidence="1" type="ORF">NDU88_003079</name>
</gene>
<keyword evidence="2" id="KW-1185">Reference proteome</keyword>
<dbReference type="EMBL" id="JANPWB010000008">
    <property type="protein sequence ID" value="KAJ1162611.1"/>
    <property type="molecule type" value="Genomic_DNA"/>
</dbReference>
<evidence type="ECO:0000313" key="1">
    <source>
        <dbReference type="EMBL" id="KAJ1162611.1"/>
    </source>
</evidence>